<dbReference type="EMBL" id="NBSK02000005">
    <property type="protein sequence ID" value="KAJ0207495.1"/>
    <property type="molecule type" value="Genomic_DNA"/>
</dbReference>
<dbReference type="SUPFAM" id="SSF54160">
    <property type="entry name" value="Chromo domain-like"/>
    <property type="match status" value="1"/>
</dbReference>
<gene>
    <name evidence="3" type="ORF">LSAT_V11C500249390</name>
</gene>
<reference evidence="3 4" key="1">
    <citation type="journal article" date="2017" name="Nat. Commun.">
        <title>Genome assembly with in vitro proximity ligation data and whole-genome triplication in lettuce.</title>
        <authorList>
            <person name="Reyes-Chin-Wo S."/>
            <person name="Wang Z."/>
            <person name="Yang X."/>
            <person name="Kozik A."/>
            <person name="Arikit S."/>
            <person name="Song C."/>
            <person name="Xia L."/>
            <person name="Froenicke L."/>
            <person name="Lavelle D.O."/>
            <person name="Truco M.J."/>
            <person name="Xia R."/>
            <person name="Zhu S."/>
            <person name="Xu C."/>
            <person name="Xu H."/>
            <person name="Xu X."/>
            <person name="Cox K."/>
            <person name="Korf I."/>
            <person name="Meyers B.C."/>
            <person name="Michelmore R.W."/>
        </authorList>
    </citation>
    <scope>NUCLEOTIDE SEQUENCE [LARGE SCALE GENOMIC DNA]</scope>
    <source>
        <strain evidence="4">cv. Salinas</strain>
        <tissue evidence="3">Seedlings</tissue>
    </source>
</reference>
<name>A0A9R1VMB5_LACSA</name>
<evidence type="ECO:0000313" key="3">
    <source>
        <dbReference type="EMBL" id="KAJ0207495.1"/>
    </source>
</evidence>
<organism evidence="3 4">
    <name type="scientific">Lactuca sativa</name>
    <name type="common">Garden lettuce</name>
    <dbReference type="NCBI Taxonomy" id="4236"/>
    <lineage>
        <taxon>Eukaryota</taxon>
        <taxon>Viridiplantae</taxon>
        <taxon>Streptophyta</taxon>
        <taxon>Embryophyta</taxon>
        <taxon>Tracheophyta</taxon>
        <taxon>Spermatophyta</taxon>
        <taxon>Magnoliopsida</taxon>
        <taxon>eudicotyledons</taxon>
        <taxon>Gunneridae</taxon>
        <taxon>Pentapetalae</taxon>
        <taxon>asterids</taxon>
        <taxon>campanulids</taxon>
        <taxon>Asterales</taxon>
        <taxon>Asteraceae</taxon>
        <taxon>Cichorioideae</taxon>
        <taxon>Cichorieae</taxon>
        <taxon>Lactucinae</taxon>
        <taxon>Lactuca</taxon>
    </lineage>
</organism>
<keyword evidence="2" id="KW-1133">Transmembrane helix</keyword>
<protein>
    <recommendedName>
        <fullName evidence="5">Chromo domain-containing protein</fullName>
    </recommendedName>
</protein>
<sequence length="328" mass="38139">MTTQLFIRIRMVRASGPSRPWRICCGCAFLTLVVVGIPTIPLQSFPIIIATTEASTVLPSRCFMGGSTEPRYDGVRLDGASWGALRWCSRPRRRSSRSGVHCRQPRVSKRAMPTHSIRPGVSGRRYGPPEGVALEMCHLIHNTFHVSQLRKCLVNDSAVVPLEDIQVDGSLNYIERLVDILDRKMKDLKNKRVKLVKVQWQHRKGSEWSWEPKDEMREHCLELFPDATDFEDEASTRRGMSSGSGYLFSEPEPPQNCWFCNWNCLRQFWFLFLKSRNRLKRFRFQFSFLQNRYPLDNCRFQFQYRSSYGFVPLRFALIGVSLSCYYDT</sequence>
<feature type="transmembrane region" description="Helical" evidence="2">
    <location>
        <begin position="21"/>
        <end position="40"/>
    </location>
</feature>
<dbReference type="PANTHER" id="PTHR46148">
    <property type="entry name" value="CHROMO DOMAIN-CONTAINING PROTEIN"/>
    <property type="match status" value="1"/>
</dbReference>
<evidence type="ECO:0000256" key="2">
    <source>
        <dbReference type="SAM" id="Phobius"/>
    </source>
</evidence>
<evidence type="ECO:0008006" key="5">
    <source>
        <dbReference type="Google" id="ProtNLM"/>
    </source>
</evidence>
<dbReference type="AlphaFoldDB" id="A0A9R1VMB5"/>
<keyword evidence="2" id="KW-0472">Membrane</keyword>
<feature type="region of interest" description="Disordered" evidence="1">
    <location>
        <begin position="95"/>
        <end position="123"/>
    </location>
</feature>
<keyword evidence="2" id="KW-0812">Transmembrane</keyword>
<proteinExistence type="predicted"/>
<comment type="caution">
    <text evidence="3">The sequence shown here is derived from an EMBL/GenBank/DDBJ whole genome shotgun (WGS) entry which is preliminary data.</text>
</comment>
<evidence type="ECO:0000256" key="1">
    <source>
        <dbReference type="SAM" id="MobiDB-lite"/>
    </source>
</evidence>
<evidence type="ECO:0000313" key="4">
    <source>
        <dbReference type="Proteomes" id="UP000235145"/>
    </source>
</evidence>
<dbReference type="PANTHER" id="PTHR46148:SF57">
    <property type="entry name" value="OS12G0499874 PROTEIN"/>
    <property type="match status" value="1"/>
</dbReference>
<keyword evidence="4" id="KW-1185">Reference proteome</keyword>
<accession>A0A9R1VMB5</accession>
<dbReference type="InterPro" id="IPR016197">
    <property type="entry name" value="Chromo-like_dom_sf"/>
</dbReference>
<dbReference type="Proteomes" id="UP000235145">
    <property type="component" value="Unassembled WGS sequence"/>
</dbReference>